<organism evidence="1 2">
    <name type="scientific">Ralstonia insidiosa</name>
    <dbReference type="NCBI Taxonomy" id="190721"/>
    <lineage>
        <taxon>Bacteria</taxon>
        <taxon>Pseudomonadati</taxon>
        <taxon>Pseudomonadota</taxon>
        <taxon>Betaproteobacteria</taxon>
        <taxon>Burkholderiales</taxon>
        <taxon>Burkholderiaceae</taxon>
        <taxon>Ralstonia</taxon>
    </lineage>
</organism>
<proteinExistence type="predicted"/>
<name>A0A191ZW04_9RALS</name>
<gene>
    <name evidence="1" type="ORF">A9Y76_07190</name>
</gene>
<dbReference type="Proteomes" id="UP000078572">
    <property type="component" value="Chromosome 1"/>
</dbReference>
<evidence type="ECO:0000313" key="1">
    <source>
        <dbReference type="EMBL" id="ANJ72263.1"/>
    </source>
</evidence>
<sequence length="64" mass="7399">MEMNTDMSFQLTSTYKTLISKTSKIELKVILIIWINTIASFKLNMKEQGMIQSGTLAMCYHLHK</sequence>
<reference evidence="2" key="1">
    <citation type="submission" date="2016-06" db="EMBL/GenBank/DDBJ databases">
        <authorList>
            <person name="Xu Y."/>
            <person name="Nagy A."/>
            <person name="Yan X."/>
            <person name="Kim S.W."/>
            <person name="Haley B."/>
            <person name="Liu N.T."/>
            <person name="Nou X."/>
        </authorList>
    </citation>
    <scope>NUCLEOTIDE SEQUENCE [LARGE SCALE GENOMIC DNA]</scope>
    <source>
        <strain evidence="2">ATCC 49129</strain>
    </source>
</reference>
<evidence type="ECO:0000313" key="2">
    <source>
        <dbReference type="Proteomes" id="UP000078572"/>
    </source>
</evidence>
<dbReference type="EMBL" id="CP016022">
    <property type="protein sequence ID" value="ANJ72263.1"/>
    <property type="molecule type" value="Genomic_DNA"/>
</dbReference>
<dbReference type="AlphaFoldDB" id="A0A191ZW04"/>
<accession>A0A191ZW04</accession>
<keyword evidence="2" id="KW-1185">Reference proteome</keyword>
<protein>
    <submittedName>
        <fullName evidence="1">Uncharacterized protein</fullName>
    </submittedName>
</protein>